<keyword evidence="2" id="KW-1185">Reference proteome</keyword>
<reference evidence="1 2" key="1">
    <citation type="journal article" date="2022" name="Plant J.">
        <title>Chromosome-level genome of Camellia lanceoleosa provides a valuable resource for understanding genome evolution and self-incompatibility.</title>
        <authorList>
            <person name="Gong W."/>
            <person name="Xiao S."/>
            <person name="Wang L."/>
            <person name="Liao Z."/>
            <person name="Chang Y."/>
            <person name="Mo W."/>
            <person name="Hu G."/>
            <person name="Li W."/>
            <person name="Zhao G."/>
            <person name="Zhu H."/>
            <person name="Hu X."/>
            <person name="Ji K."/>
            <person name="Xiang X."/>
            <person name="Song Q."/>
            <person name="Yuan D."/>
            <person name="Jin S."/>
            <person name="Zhang L."/>
        </authorList>
    </citation>
    <scope>NUCLEOTIDE SEQUENCE [LARGE SCALE GENOMIC DNA]</scope>
    <source>
        <strain evidence="1">SQ_2022a</strain>
    </source>
</reference>
<name>A0ACC0G9A7_9ERIC</name>
<dbReference type="EMBL" id="CM045767">
    <property type="protein sequence ID" value="KAI7997188.1"/>
    <property type="molecule type" value="Genomic_DNA"/>
</dbReference>
<proteinExistence type="predicted"/>
<sequence>MALSASSAADLARKAAAELSMDFPTRSSTRPGTDFPTRSERLLSQTEGQWREVIDDEGKSDGEDLPVLARRVTVREVLKYSLTWVIIPSVTVQAWTQEIKQL</sequence>
<accession>A0ACC0G9A7</accession>
<protein>
    <submittedName>
        <fullName evidence="1">Uncharacterized protein</fullName>
    </submittedName>
</protein>
<dbReference type="Proteomes" id="UP001060215">
    <property type="component" value="Chromosome 10"/>
</dbReference>
<gene>
    <name evidence="1" type="ORF">LOK49_LG10G02512</name>
</gene>
<comment type="caution">
    <text evidence="1">The sequence shown here is derived from an EMBL/GenBank/DDBJ whole genome shotgun (WGS) entry which is preliminary data.</text>
</comment>
<evidence type="ECO:0000313" key="1">
    <source>
        <dbReference type="EMBL" id="KAI7997188.1"/>
    </source>
</evidence>
<evidence type="ECO:0000313" key="2">
    <source>
        <dbReference type="Proteomes" id="UP001060215"/>
    </source>
</evidence>
<organism evidence="1 2">
    <name type="scientific">Camellia lanceoleosa</name>
    <dbReference type="NCBI Taxonomy" id="1840588"/>
    <lineage>
        <taxon>Eukaryota</taxon>
        <taxon>Viridiplantae</taxon>
        <taxon>Streptophyta</taxon>
        <taxon>Embryophyta</taxon>
        <taxon>Tracheophyta</taxon>
        <taxon>Spermatophyta</taxon>
        <taxon>Magnoliopsida</taxon>
        <taxon>eudicotyledons</taxon>
        <taxon>Gunneridae</taxon>
        <taxon>Pentapetalae</taxon>
        <taxon>asterids</taxon>
        <taxon>Ericales</taxon>
        <taxon>Theaceae</taxon>
        <taxon>Camellia</taxon>
    </lineage>
</organism>